<dbReference type="InterPro" id="IPR011006">
    <property type="entry name" value="CheY-like_superfamily"/>
</dbReference>
<sequence length="235" mass="27482">MDKAIVLIVDDEWNMRNLIRVYLVNNQFNVLEAKSGIEALEITNKQHVDLIILDIMMPDMDGWEVCRKVRKIGNTPILMLTARTDIKDRVHGLNIGADDYLTKPFAPEELIARAHALLRRMYTSIEEENHSELLVFKDLSIDNKGKQVYVKNQLIEFTPKEYDLLYLLAVNAKRVYSRDMLLSQVWEYDSYRDERTVDTHVKNIREKLRKAGLSFNSIKTVWGVGYKFQFTDDHS</sequence>
<name>A0A366XTL6_9BACI</name>
<dbReference type="OrthoDB" id="9790442at2"/>
<dbReference type="Pfam" id="PF00486">
    <property type="entry name" value="Trans_reg_C"/>
    <property type="match status" value="1"/>
</dbReference>
<dbReference type="PANTHER" id="PTHR48111">
    <property type="entry name" value="REGULATOR OF RPOS"/>
    <property type="match status" value="1"/>
</dbReference>
<dbReference type="InterPro" id="IPR016032">
    <property type="entry name" value="Sig_transdc_resp-reg_C-effctor"/>
</dbReference>
<gene>
    <name evidence="12" type="ORF">DS031_22075</name>
</gene>
<dbReference type="AlphaFoldDB" id="A0A366XTL6"/>
<dbReference type="Gene3D" id="6.10.250.690">
    <property type="match status" value="1"/>
</dbReference>
<evidence type="ECO:0000256" key="4">
    <source>
        <dbReference type="ARBA" id="ARBA00023012"/>
    </source>
</evidence>
<dbReference type="PROSITE" id="PS50110">
    <property type="entry name" value="RESPONSE_REGULATORY"/>
    <property type="match status" value="1"/>
</dbReference>
<proteinExistence type="predicted"/>
<evidence type="ECO:0000256" key="7">
    <source>
        <dbReference type="ARBA" id="ARBA00023163"/>
    </source>
</evidence>
<evidence type="ECO:0000313" key="12">
    <source>
        <dbReference type="EMBL" id="RBW67494.1"/>
    </source>
</evidence>
<dbReference type="SUPFAM" id="SSF52172">
    <property type="entry name" value="CheY-like"/>
    <property type="match status" value="1"/>
</dbReference>
<dbReference type="GO" id="GO:0032993">
    <property type="term" value="C:protein-DNA complex"/>
    <property type="evidence" value="ECO:0007669"/>
    <property type="project" value="TreeGrafter"/>
</dbReference>
<dbReference type="CDD" id="cd17574">
    <property type="entry name" value="REC_OmpR"/>
    <property type="match status" value="1"/>
</dbReference>
<comment type="caution">
    <text evidence="12">The sequence shown here is derived from an EMBL/GenBank/DDBJ whole genome shotgun (WGS) entry which is preliminary data.</text>
</comment>
<dbReference type="GO" id="GO:0000156">
    <property type="term" value="F:phosphorelay response regulator activity"/>
    <property type="evidence" value="ECO:0007669"/>
    <property type="project" value="TreeGrafter"/>
</dbReference>
<evidence type="ECO:0000313" key="13">
    <source>
        <dbReference type="Proteomes" id="UP000253314"/>
    </source>
</evidence>
<dbReference type="Proteomes" id="UP000253314">
    <property type="component" value="Unassembled WGS sequence"/>
</dbReference>
<feature type="domain" description="Response regulatory" evidence="10">
    <location>
        <begin position="5"/>
        <end position="118"/>
    </location>
</feature>
<organism evidence="12 13">
    <name type="scientific">Bacillus taeanensis</name>
    <dbReference type="NCBI Taxonomy" id="273032"/>
    <lineage>
        <taxon>Bacteria</taxon>
        <taxon>Bacillati</taxon>
        <taxon>Bacillota</taxon>
        <taxon>Bacilli</taxon>
        <taxon>Bacillales</taxon>
        <taxon>Bacillaceae</taxon>
        <taxon>Bacillus</taxon>
    </lineage>
</organism>
<keyword evidence="3 8" id="KW-0597">Phosphoprotein</keyword>
<dbReference type="GO" id="GO:0006355">
    <property type="term" value="P:regulation of DNA-templated transcription"/>
    <property type="evidence" value="ECO:0007669"/>
    <property type="project" value="InterPro"/>
</dbReference>
<dbReference type="Gene3D" id="3.40.50.2300">
    <property type="match status" value="1"/>
</dbReference>
<dbReference type="SMART" id="SM00862">
    <property type="entry name" value="Trans_reg_C"/>
    <property type="match status" value="1"/>
</dbReference>
<evidence type="ECO:0000256" key="8">
    <source>
        <dbReference type="PROSITE-ProRule" id="PRU00169"/>
    </source>
</evidence>
<dbReference type="PANTHER" id="PTHR48111:SF21">
    <property type="entry name" value="DNA-BINDING DUAL MASTER TRANSCRIPTIONAL REGULATOR RPAA"/>
    <property type="match status" value="1"/>
</dbReference>
<keyword evidence="5" id="KW-0805">Transcription regulation</keyword>
<dbReference type="FunFam" id="1.10.10.10:FF:000018">
    <property type="entry name" value="DNA-binding response regulator ResD"/>
    <property type="match status" value="1"/>
</dbReference>
<dbReference type="Gene3D" id="1.10.10.10">
    <property type="entry name" value="Winged helix-like DNA-binding domain superfamily/Winged helix DNA-binding domain"/>
    <property type="match status" value="1"/>
</dbReference>
<keyword evidence="13" id="KW-1185">Reference proteome</keyword>
<evidence type="ECO:0000256" key="3">
    <source>
        <dbReference type="ARBA" id="ARBA00022553"/>
    </source>
</evidence>
<keyword evidence="4" id="KW-0902">Two-component regulatory system</keyword>
<feature type="DNA-binding region" description="OmpR/PhoB-type" evidence="9">
    <location>
        <begin position="131"/>
        <end position="230"/>
    </location>
</feature>
<feature type="domain" description="OmpR/PhoB-type" evidence="11">
    <location>
        <begin position="131"/>
        <end position="230"/>
    </location>
</feature>
<evidence type="ECO:0000256" key="2">
    <source>
        <dbReference type="ARBA" id="ARBA00022490"/>
    </source>
</evidence>
<evidence type="ECO:0000256" key="5">
    <source>
        <dbReference type="ARBA" id="ARBA00023015"/>
    </source>
</evidence>
<keyword evidence="7" id="KW-0804">Transcription</keyword>
<dbReference type="GO" id="GO:0005829">
    <property type="term" value="C:cytosol"/>
    <property type="evidence" value="ECO:0007669"/>
    <property type="project" value="TreeGrafter"/>
</dbReference>
<reference evidence="12 13" key="1">
    <citation type="submission" date="2018-07" db="EMBL/GenBank/DDBJ databases">
        <title>Lottiidibacillus patelloidae gen. nov., sp. nov., isolated from the intestinal tract of a marine limpet and the reclassification of B. taeanensis BH030017T, B. algicola KMM 3737T and B. hwajinpoensis SW-72T as genus Lottiidibacillus.</title>
        <authorList>
            <person name="Liu R."/>
            <person name="Huang Z."/>
        </authorList>
    </citation>
    <scope>NUCLEOTIDE SEQUENCE [LARGE SCALE GENOMIC DNA]</scope>
    <source>
        <strain evidence="12 13">BH030017</strain>
    </source>
</reference>
<dbReference type="SUPFAM" id="SSF46894">
    <property type="entry name" value="C-terminal effector domain of the bipartite response regulators"/>
    <property type="match status" value="1"/>
</dbReference>
<dbReference type="EMBL" id="QOCW01000036">
    <property type="protein sequence ID" value="RBW67494.1"/>
    <property type="molecule type" value="Genomic_DNA"/>
</dbReference>
<dbReference type="FunFam" id="3.40.50.2300:FF:000001">
    <property type="entry name" value="DNA-binding response regulator PhoB"/>
    <property type="match status" value="1"/>
</dbReference>
<evidence type="ECO:0000259" key="11">
    <source>
        <dbReference type="PROSITE" id="PS51755"/>
    </source>
</evidence>
<keyword evidence="2" id="KW-0963">Cytoplasm</keyword>
<evidence type="ECO:0000256" key="9">
    <source>
        <dbReference type="PROSITE-ProRule" id="PRU01091"/>
    </source>
</evidence>
<dbReference type="InterPro" id="IPR039420">
    <property type="entry name" value="WalR-like"/>
</dbReference>
<feature type="modified residue" description="4-aspartylphosphate" evidence="8">
    <location>
        <position position="54"/>
    </location>
</feature>
<dbReference type="SMART" id="SM00448">
    <property type="entry name" value="REC"/>
    <property type="match status" value="1"/>
</dbReference>
<dbReference type="Pfam" id="PF00072">
    <property type="entry name" value="Response_reg"/>
    <property type="match status" value="1"/>
</dbReference>
<comment type="subcellular location">
    <subcellularLocation>
        <location evidence="1">Cytoplasm</location>
    </subcellularLocation>
</comment>
<dbReference type="InterPro" id="IPR001789">
    <property type="entry name" value="Sig_transdc_resp-reg_receiver"/>
</dbReference>
<dbReference type="InterPro" id="IPR001867">
    <property type="entry name" value="OmpR/PhoB-type_DNA-bd"/>
</dbReference>
<dbReference type="CDD" id="cd00383">
    <property type="entry name" value="trans_reg_C"/>
    <property type="match status" value="1"/>
</dbReference>
<dbReference type="RefSeq" id="WP_113808331.1">
    <property type="nucleotide sequence ID" value="NZ_QOCW01000036.1"/>
</dbReference>
<dbReference type="GO" id="GO:0000976">
    <property type="term" value="F:transcription cis-regulatory region binding"/>
    <property type="evidence" value="ECO:0007669"/>
    <property type="project" value="TreeGrafter"/>
</dbReference>
<keyword evidence="6 9" id="KW-0238">DNA-binding</keyword>
<accession>A0A366XTL6</accession>
<dbReference type="PROSITE" id="PS51755">
    <property type="entry name" value="OMPR_PHOB"/>
    <property type="match status" value="1"/>
</dbReference>
<evidence type="ECO:0000259" key="10">
    <source>
        <dbReference type="PROSITE" id="PS50110"/>
    </source>
</evidence>
<dbReference type="InterPro" id="IPR036388">
    <property type="entry name" value="WH-like_DNA-bd_sf"/>
</dbReference>
<evidence type="ECO:0000256" key="1">
    <source>
        <dbReference type="ARBA" id="ARBA00004496"/>
    </source>
</evidence>
<evidence type="ECO:0000256" key="6">
    <source>
        <dbReference type="ARBA" id="ARBA00023125"/>
    </source>
</evidence>
<protein>
    <submittedName>
        <fullName evidence="12">DNA-binding response regulator</fullName>
    </submittedName>
</protein>